<protein>
    <submittedName>
        <fullName evidence="1">Uncharacterized protein</fullName>
    </submittedName>
</protein>
<evidence type="ECO:0000313" key="1">
    <source>
        <dbReference type="EMBL" id="KAJ0111713.1"/>
    </source>
</evidence>
<dbReference type="EMBL" id="CM047897">
    <property type="protein sequence ID" value="KAJ0111713.1"/>
    <property type="molecule type" value="Genomic_DNA"/>
</dbReference>
<evidence type="ECO:0000313" key="2">
    <source>
        <dbReference type="Proteomes" id="UP001164250"/>
    </source>
</evidence>
<gene>
    <name evidence="1" type="ORF">Patl1_03333</name>
</gene>
<proteinExistence type="predicted"/>
<sequence>MSWTRRRPPILYSFPRPTFLLSLHVGQWDS</sequence>
<comment type="caution">
    <text evidence="1">The sequence shown here is derived from an EMBL/GenBank/DDBJ whole genome shotgun (WGS) entry which is preliminary data.</text>
</comment>
<accession>A0ACC1C7L9</accession>
<dbReference type="Proteomes" id="UP001164250">
    <property type="component" value="Chromosome 1"/>
</dbReference>
<name>A0ACC1C7L9_9ROSI</name>
<reference evidence="2" key="1">
    <citation type="journal article" date="2023" name="G3 (Bethesda)">
        <title>Genome assembly and association tests identify interacting loci associated with vigor, precocity, and sex in interspecific pistachio rootstocks.</title>
        <authorList>
            <person name="Palmer W."/>
            <person name="Jacygrad E."/>
            <person name="Sagayaradj S."/>
            <person name="Cavanaugh K."/>
            <person name="Han R."/>
            <person name="Bertier L."/>
            <person name="Beede B."/>
            <person name="Kafkas S."/>
            <person name="Golino D."/>
            <person name="Preece J."/>
            <person name="Michelmore R."/>
        </authorList>
    </citation>
    <scope>NUCLEOTIDE SEQUENCE [LARGE SCALE GENOMIC DNA]</scope>
</reference>
<organism evidence="1 2">
    <name type="scientific">Pistacia atlantica</name>
    <dbReference type="NCBI Taxonomy" id="434234"/>
    <lineage>
        <taxon>Eukaryota</taxon>
        <taxon>Viridiplantae</taxon>
        <taxon>Streptophyta</taxon>
        <taxon>Embryophyta</taxon>
        <taxon>Tracheophyta</taxon>
        <taxon>Spermatophyta</taxon>
        <taxon>Magnoliopsida</taxon>
        <taxon>eudicotyledons</taxon>
        <taxon>Gunneridae</taxon>
        <taxon>Pentapetalae</taxon>
        <taxon>rosids</taxon>
        <taxon>malvids</taxon>
        <taxon>Sapindales</taxon>
        <taxon>Anacardiaceae</taxon>
        <taxon>Pistacia</taxon>
    </lineage>
</organism>
<keyword evidence="2" id="KW-1185">Reference proteome</keyword>